<dbReference type="InterPro" id="IPR000551">
    <property type="entry name" value="MerR-type_HTH_dom"/>
</dbReference>
<dbReference type="PANTHER" id="PTHR30204:SF58">
    <property type="entry name" value="HTH-TYPE TRANSCRIPTIONAL REGULATOR YFMP"/>
    <property type="match status" value="1"/>
</dbReference>
<proteinExistence type="predicted"/>
<dbReference type="PROSITE" id="PS50937">
    <property type="entry name" value="HTH_MERR_2"/>
    <property type="match status" value="1"/>
</dbReference>
<feature type="domain" description="HTH merR-type" evidence="2">
    <location>
        <begin position="13"/>
        <end position="81"/>
    </location>
</feature>
<accession>A0ABM8E183</accession>
<gene>
    <name evidence="3" type="ORF">Microterr_22390</name>
</gene>
<dbReference type="SMART" id="SM00422">
    <property type="entry name" value="HTH_MERR"/>
    <property type="match status" value="1"/>
</dbReference>
<name>A0ABM8E183_9MICO</name>
<dbReference type="Proteomes" id="UP001317779">
    <property type="component" value="Chromosome"/>
</dbReference>
<evidence type="ECO:0000259" key="2">
    <source>
        <dbReference type="PROSITE" id="PS50937"/>
    </source>
</evidence>
<organism evidence="3 4">
    <name type="scientific">Microbacterium terricola</name>
    <dbReference type="NCBI Taxonomy" id="344163"/>
    <lineage>
        <taxon>Bacteria</taxon>
        <taxon>Bacillati</taxon>
        <taxon>Actinomycetota</taxon>
        <taxon>Actinomycetes</taxon>
        <taxon>Micrococcales</taxon>
        <taxon>Microbacteriaceae</taxon>
        <taxon>Microbacterium</taxon>
    </lineage>
</organism>
<dbReference type="RefSeq" id="WP_263797832.1">
    <property type="nucleotide sequence ID" value="NZ_AP027141.1"/>
</dbReference>
<evidence type="ECO:0000313" key="3">
    <source>
        <dbReference type="EMBL" id="BDV31579.1"/>
    </source>
</evidence>
<sequence length="101" mass="10997">MESGLETGRTRGVYSIAIAAELVGVGIQTLRLYESRGLLDPARSAGGTRRYSDADIDVLRRVVALLAEGVNLAGARRIIQLEDDNHALRATLRLTRGIEHQ</sequence>
<keyword evidence="4" id="KW-1185">Reference proteome</keyword>
<dbReference type="InterPro" id="IPR009061">
    <property type="entry name" value="DNA-bd_dom_put_sf"/>
</dbReference>
<evidence type="ECO:0000256" key="1">
    <source>
        <dbReference type="ARBA" id="ARBA00023125"/>
    </source>
</evidence>
<dbReference type="EMBL" id="AP027141">
    <property type="protein sequence ID" value="BDV31579.1"/>
    <property type="molecule type" value="Genomic_DNA"/>
</dbReference>
<reference evidence="3 4" key="1">
    <citation type="submission" date="2022-12" db="EMBL/GenBank/DDBJ databases">
        <title>Microbacterium terricola strain KV-448 chromosome, complete genome.</title>
        <authorList>
            <person name="Oshima T."/>
            <person name="Moriya T."/>
            <person name="Bessho Y."/>
        </authorList>
    </citation>
    <scope>NUCLEOTIDE SEQUENCE [LARGE SCALE GENOMIC DNA]</scope>
    <source>
        <strain evidence="3 4">KV-448</strain>
    </source>
</reference>
<dbReference type="Gene3D" id="1.10.1660.10">
    <property type="match status" value="1"/>
</dbReference>
<dbReference type="SUPFAM" id="SSF46955">
    <property type="entry name" value="Putative DNA-binding domain"/>
    <property type="match status" value="1"/>
</dbReference>
<protein>
    <recommendedName>
        <fullName evidence="2">HTH merR-type domain-containing protein</fullName>
    </recommendedName>
</protein>
<dbReference type="PRINTS" id="PR00040">
    <property type="entry name" value="HTHMERR"/>
</dbReference>
<dbReference type="InterPro" id="IPR047057">
    <property type="entry name" value="MerR_fam"/>
</dbReference>
<dbReference type="PANTHER" id="PTHR30204">
    <property type="entry name" value="REDOX-CYCLING DRUG-SENSING TRANSCRIPTIONAL ACTIVATOR SOXR"/>
    <property type="match status" value="1"/>
</dbReference>
<evidence type="ECO:0000313" key="4">
    <source>
        <dbReference type="Proteomes" id="UP001317779"/>
    </source>
</evidence>
<keyword evidence="1" id="KW-0238">DNA-binding</keyword>
<dbReference type="Pfam" id="PF13411">
    <property type="entry name" value="MerR_1"/>
    <property type="match status" value="1"/>
</dbReference>